<gene>
    <name evidence="1" type="ORF">DPF_1661</name>
</gene>
<keyword evidence="2" id="KW-1185">Reference proteome</keyword>
<comment type="caution">
    <text evidence="1">The sequence shown here is derived from an EMBL/GenBank/DDBJ whole genome shotgun (WGS) entry which is preliminary data.</text>
</comment>
<reference evidence="2" key="1">
    <citation type="submission" date="2016-06" db="EMBL/GenBank/DDBJ databases">
        <title>Draft genome sequence of Desulfoplanes formicivorans strain Pf12B.</title>
        <authorList>
            <person name="Watanabe M."/>
            <person name="Kojima H."/>
            <person name="Fukui M."/>
        </authorList>
    </citation>
    <scope>NUCLEOTIDE SEQUENCE [LARGE SCALE GENOMIC DNA]</scope>
    <source>
        <strain evidence="2">Pf12B</strain>
    </source>
</reference>
<dbReference type="Proteomes" id="UP000095200">
    <property type="component" value="Unassembled WGS sequence"/>
</dbReference>
<organism evidence="1 2">
    <name type="scientific">Desulfoplanes formicivorans</name>
    <dbReference type="NCBI Taxonomy" id="1592317"/>
    <lineage>
        <taxon>Bacteria</taxon>
        <taxon>Pseudomonadati</taxon>
        <taxon>Thermodesulfobacteriota</taxon>
        <taxon>Desulfovibrionia</taxon>
        <taxon>Desulfovibrionales</taxon>
        <taxon>Desulfoplanaceae</taxon>
        <taxon>Desulfoplanes</taxon>
    </lineage>
</organism>
<proteinExistence type="predicted"/>
<evidence type="ECO:0000313" key="2">
    <source>
        <dbReference type="Proteomes" id="UP000095200"/>
    </source>
</evidence>
<name>A0A194AFT3_9BACT</name>
<accession>A0A194AFT3</accession>
<protein>
    <submittedName>
        <fullName evidence="1">Uncharacterized protein</fullName>
    </submittedName>
</protein>
<sequence>MALLILTIGVMGFSTLQGRNATGNAQSQTISLATMLANTELEKMINTPYDECQDYNASVIMNNKTYDITCSVNENATLKHKEVQIVVSVDGMNSTFSYIKTSNYE</sequence>
<dbReference type="STRING" id="1592317.DPF_1661"/>
<evidence type="ECO:0000313" key="1">
    <source>
        <dbReference type="EMBL" id="GAU08942.1"/>
    </source>
</evidence>
<dbReference type="AlphaFoldDB" id="A0A194AFT3"/>
<dbReference type="EMBL" id="BDFE01000016">
    <property type="protein sequence ID" value="GAU08942.1"/>
    <property type="molecule type" value="Genomic_DNA"/>
</dbReference>